<name>A0ABU4WDM2_9BACT</name>
<dbReference type="SUPFAM" id="SSF52540">
    <property type="entry name" value="P-loop containing nucleoside triphosphate hydrolases"/>
    <property type="match status" value="1"/>
</dbReference>
<reference evidence="5 6" key="1">
    <citation type="submission" date="2022-03" db="EMBL/GenBank/DDBJ databases">
        <title>Novel taxa within the pig intestine.</title>
        <authorList>
            <person name="Wylensek D."/>
            <person name="Bishof K."/>
            <person name="Afrizal A."/>
            <person name="Clavel T."/>
        </authorList>
    </citation>
    <scope>NUCLEOTIDE SEQUENCE [LARGE SCALE GENOMIC DNA]</scope>
    <source>
        <strain evidence="5 6">CLA-KB-P66</strain>
    </source>
</reference>
<dbReference type="EMBL" id="JALBUT010000001">
    <property type="protein sequence ID" value="MDX8414651.1"/>
    <property type="molecule type" value="Genomic_DNA"/>
</dbReference>
<feature type="domain" description="ABC transporter" evidence="4">
    <location>
        <begin position="5"/>
        <end position="238"/>
    </location>
</feature>
<dbReference type="RefSeq" id="WP_370396101.1">
    <property type="nucleotide sequence ID" value="NZ_JALBUT010000001.1"/>
</dbReference>
<dbReference type="InterPro" id="IPR027417">
    <property type="entry name" value="P-loop_NTPase"/>
</dbReference>
<dbReference type="PANTHER" id="PTHR42939">
    <property type="entry name" value="ABC TRANSPORTER ATP-BINDING PROTEIN ALBC-RELATED"/>
    <property type="match status" value="1"/>
</dbReference>
<dbReference type="InterPro" id="IPR051782">
    <property type="entry name" value="ABC_Transporter_VariousFunc"/>
</dbReference>
<dbReference type="Gene3D" id="3.40.50.300">
    <property type="entry name" value="P-loop containing nucleotide triphosphate hydrolases"/>
    <property type="match status" value="1"/>
</dbReference>
<dbReference type="PANTHER" id="PTHR42939:SF1">
    <property type="entry name" value="ABC TRANSPORTER ATP-BINDING PROTEIN ALBC-RELATED"/>
    <property type="match status" value="1"/>
</dbReference>
<evidence type="ECO:0000313" key="5">
    <source>
        <dbReference type="EMBL" id="MDX8414651.1"/>
    </source>
</evidence>
<protein>
    <submittedName>
        <fullName evidence="5">ABC transporter ATP-binding protein</fullName>
    </submittedName>
</protein>
<dbReference type="InterPro" id="IPR003593">
    <property type="entry name" value="AAA+_ATPase"/>
</dbReference>
<comment type="caution">
    <text evidence="5">The sequence shown here is derived from an EMBL/GenBank/DDBJ whole genome shotgun (WGS) entry which is preliminary data.</text>
</comment>
<keyword evidence="3 5" id="KW-0067">ATP-binding</keyword>
<keyword evidence="1" id="KW-0813">Transport</keyword>
<dbReference type="Pfam" id="PF00005">
    <property type="entry name" value="ABC_tran"/>
    <property type="match status" value="1"/>
</dbReference>
<evidence type="ECO:0000256" key="1">
    <source>
        <dbReference type="ARBA" id="ARBA00022448"/>
    </source>
</evidence>
<gene>
    <name evidence="5" type="ORF">MOX91_00430</name>
</gene>
<dbReference type="Proteomes" id="UP001275932">
    <property type="component" value="Unassembled WGS sequence"/>
</dbReference>
<evidence type="ECO:0000256" key="2">
    <source>
        <dbReference type="ARBA" id="ARBA00022741"/>
    </source>
</evidence>
<dbReference type="SMART" id="SM00382">
    <property type="entry name" value="AAA"/>
    <property type="match status" value="1"/>
</dbReference>
<proteinExistence type="predicted"/>
<evidence type="ECO:0000313" key="6">
    <source>
        <dbReference type="Proteomes" id="UP001275932"/>
    </source>
</evidence>
<dbReference type="InterPro" id="IPR003439">
    <property type="entry name" value="ABC_transporter-like_ATP-bd"/>
</dbReference>
<evidence type="ECO:0000256" key="3">
    <source>
        <dbReference type="ARBA" id="ARBA00022840"/>
    </source>
</evidence>
<keyword evidence="6" id="KW-1185">Reference proteome</keyword>
<evidence type="ECO:0000259" key="4">
    <source>
        <dbReference type="PROSITE" id="PS50893"/>
    </source>
</evidence>
<dbReference type="PROSITE" id="PS50893">
    <property type="entry name" value="ABC_TRANSPORTER_2"/>
    <property type="match status" value="1"/>
</dbReference>
<organism evidence="5 6">
    <name type="scientific">Intestinicryptomonas porci</name>
    <dbReference type="NCBI Taxonomy" id="2926320"/>
    <lineage>
        <taxon>Bacteria</taxon>
        <taxon>Pseudomonadati</taxon>
        <taxon>Verrucomicrobiota</taxon>
        <taxon>Opitutia</taxon>
        <taxon>Opitutales</taxon>
        <taxon>Intestinicryptomonaceae</taxon>
        <taxon>Intestinicryptomonas</taxon>
    </lineage>
</organism>
<dbReference type="PROSITE" id="PS00211">
    <property type="entry name" value="ABC_TRANSPORTER_1"/>
    <property type="match status" value="1"/>
</dbReference>
<accession>A0ABU4WDM2</accession>
<sequence length="281" mass="30538">MDSVVEISNLKKYYHSGLRGVLVNALDGISFSVKRGEVFGLLGPNGAGKSTAIKIILGLLRQNSGQCLVFGEKISSRTKSKIGYLPEAPNFYKFLTALELVVFYARMSGMGAKEAEVAAKNSLEVVGLKDALNRNLSTFSKGMLQRAGLAQAIVHNPELVILDEPNSGLDPIGMNDMANMVLRLKGEGKTVLICSHMLREVERLCDSVAILYKGSVAACGNLRELLSDTESVSFKAKNPSLEFLESVDKSAEKFGVKLETETSPESLADFFNRIILERSGR</sequence>
<dbReference type="GO" id="GO:0005524">
    <property type="term" value="F:ATP binding"/>
    <property type="evidence" value="ECO:0007669"/>
    <property type="project" value="UniProtKB-KW"/>
</dbReference>
<dbReference type="InterPro" id="IPR017871">
    <property type="entry name" value="ABC_transporter-like_CS"/>
</dbReference>
<keyword evidence="2" id="KW-0547">Nucleotide-binding</keyword>